<dbReference type="Proteomes" id="UP000759131">
    <property type="component" value="Unassembled WGS sequence"/>
</dbReference>
<keyword evidence="1" id="KW-0472">Membrane</keyword>
<feature type="transmembrane region" description="Helical" evidence="1">
    <location>
        <begin position="25"/>
        <end position="56"/>
    </location>
</feature>
<dbReference type="OrthoDB" id="10067585at2759"/>
<gene>
    <name evidence="2" type="ORF">OSB1V03_LOCUS12672</name>
</gene>
<sequence length="245" mass="28128">MFIYYTIVVAIGAFHVHEATHSSGLLALSFVIVLMSGLCVAASVFLLVGLSVVIPFKNKPILKDCKQMLLPWICIILMTTLFDILYTVLWLLESFRKEKKEENHYFVVLVIDIIMCAFNFYGIICVVSQYQIYRQQSVPQNKNILPPIEFRLIQFQNSREKSDKTNEKNENCLKVPKLFDSSSGSSAVEDISDGSLLTTIDEKTDNNNEKQNYVSNRLLVQNLSFQNICYEIVIFYSHIRDKRSS</sequence>
<dbReference type="EMBL" id="OC865308">
    <property type="protein sequence ID" value="CAD7632267.1"/>
    <property type="molecule type" value="Genomic_DNA"/>
</dbReference>
<keyword evidence="1" id="KW-0812">Transmembrane</keyword>
<proteinExistence type="predicted"/>
<protein>
    <submittedName>
        <fullName evidence="2">Uncharacterized protein</fullName>
    </submittedName>
</protein>
<keyword evidence="3" id="KW-1185">Reference proteome</keyword>
<dbReference type="AlphaFoldDB" id="A0A7R9L1Q1"/>
<feature type="transmembrane region" description="Helical" evidence="1">
    <location>
        <begin position="68"/>
        <end position="92"/>
    </location>
</feature>
<organism evidence="2">
    <name type="scientific">Medioppia subpectinata</name>
    <dbReference type="NCBI Taxonomy" id="1979941"/>
    <lineage>
        <taxon>Eukaryota</taxon>
        <taxon>Metazoa</taxon>
        <taxon>Ecdysozoa</taxon>
        <taxon>Arthropoda</taxon>
        <taxon>Chelicerata</taxon>
        <taxon>Arachnida</taxon>
        <taxon>Acari</taxon>
        <taxon>Acariformes</taxon>
        <taxon>Sarcoptiformes</taxon>
        <taxon>Oribatida</taxon>
        <taxon>Brachypylina</taxon>
        <taxon>Oppioidea</taxon>
        <taxon>Oppiidae</taxon>
        <taxon>Medioppia</taxon>
    </lineage>
</organism>
<reference evidence="2" key="1">
    <citation type="submission" date="2020-11" db="EMBL/GenBank/DDBJ databases">
        <authorList>
            <person name="Tran Van P."/>
        </authorList>
    </citation>
    <scope>NUCLEOTIDE SEQUENCE</scope>
</reference>
<evidence type="ECO:0000256" key="1">
    <source>
        <dbReference type="SAM" id="Phobius"/>
    </source>
</evidence>
<dbReference type="EMBL" id="CAJPIZ010010733">
    <property type="protein sequence ID" value="CAG2112697.1"/>
    <property type="molecule type" value="Genomic_DNA"/>
</dbReference>
<keyword evidence="1" id="KW-1133">Transmembrane helix</keyword>
<name>A0A7R9L1Q1_9ACAR</name>
<dbReference type="PANTHER" id="PTHR36694:SF11">
    <property type="entry name" value="LP21121P-RELATED"/>
    <property type="match status" value="1"/>
</dbReference>
<dbReference type="PANTHER" id="PTHR36694">
    <property type="entry name" value="PASIFLORA 1, ISOFORM A-RELATED"/>
    <property type="match status" value="1"/>
</dbReference>
<feature type="transmembrane region" description="Helical" evidence="1">
    <location>
        <begin position="104"/>
        <end position="127"/>
    </location>
</feature>
<accession>A0A7R9L1Q1</accession>
<evidence type="ECO:0000313" key="2">
    <source>
        <dbReference type="EMBL" id="CAD7632267.1"/>
    </source>
</evidence>
<evidence type="ECO:0000313" key="3">
    <source>
        <dbReference type="Proteomes" id="UP000759131"/>
    </source>
</evidence>